<keyword evidence="6 14" id="KW-0812">Transmembrane</keyword>
<evidence type="ECO:0000256" key="6">
    <source>
        <dbReference type="ARBA" id="ARBA00022692"/>
    </source>
</evidence>
<gene>
    <name evidence="17" type="primary">CXCL16</name>
</gene>
<evidence type="ECO:0000256" key="11">
    <source>
        <dbReference type="ARBA" id="ARBA00023180"/>
    </source>
</evidence>
<comment type="subcellular location">
    <subcellularLocation>
        <location evidence="1">Membrane</location>
        <topology evidence="1">Single-pass type I membrane protein</topology>
    </subcellularLocation>
</comment>
<dbReference type="GO" id="GO:0034341">
    <property type="term" value="P:response to type II interferon"/>
    <property type="evidence" value="ECO:0007669"/>
    <property type="project" value="InterPro"/>
</dbReference>
<evidence type="ECO:0000256" key="13">
    <source>
        <dbReference type="SAM" id="MobiDB-lite"/>
    </source>
</evidence>
<organism evidence="16 17">
    <name type="scientific">Ursus maritimus</name>
    <name type="common">Polar bear</name>
    <name type="synonym">Thalarctos maritimus</name>
    <dbReference type="NCBI Taxonomy" id="29073"/>
    <lineage>
        <taxon>Eukaryota</taxon>
        <taxon>Metazoa</taxon>
        <taxon>Chordata</taxon>
        <taxon>Craniata</taxon>
        <taxon>Vertebrata</taxon>
        <taxon>Euteleostomi</taxon>
        <taxon>Mammalia</taxon>
        <taxon>Eutheria</taxon>
        <taxon>Laurasiatheria</taxon>
        <taxon>Carnivora</taxon>
        <taxon>Caniformia</taxon>
        <taxon>Ursidae</taxon>
        <taxon>Ursus</taxon>
    </lineage>
</organism>
<feature type="compositionally biased region" description="Basic and acidic residues" evidence="13">
    <location>
        <begin position="122"/>
        <end position="132"/>
    </location>
</feature>
<dbReference type="GO" id="GO:0010818">
    <property type="term" value="P:T cell chemotaxis"/>
    <property type="evidence" value="ECO:0007669"/>
    <property type="project" value="TreeGrafter"/>
</dbReference>
<evidence type="ECO:0000256" key="4">
    <source>
        <dbReference type="ARBA" id="ARBA00022500"/>
    </source>
</evidence>
<dbReference type="Pfam" id="PF20902">
    <property type="entry name" value="CXCL16"/>
    <property type="match status" value="1"/>
</dbReference>
<dbReference type="GO" id="GO:0005041">
    <property type="term" value="F:low-density lipoprotein particle receptor activity"/>
    <property type="evidence" value="ECO:0007669"/>
    <property type="project" value="InterPro"/>
</dbReference>
<dbReference type="GO" id="GO:0008009">
    <property type="term" value="F:chemokine activity"/>
    <property type="evidence" value="ECO:0007669"/>
    <property type="project" value="InterPro"/>
</dbReference>
<protein>
    <recommendedName>
        <fullName evidence="3">C-X-C motif chemokine 16</fullName>
    </recommendedName>
    <alternativeName>
        <fullName evidence="12">Transmembrane chemokine CXCL16</fullName>
    </alternativeName>
</protein>
<evidence type="ECO:0000259" key="15">
    <source>
        <dbReference type="Pfam" id="PF20902"/>
    </source>
</evidence>
<evidence type="ECO:0000313" key="16">
    <source>
        <dbReference type="Proteomes" id="UP000261680"/>
    </source>
</evidence>
<keyword evidence="7" id="KW-0732">Signal</keyword>
<keyword evidence="16" id="KW-1185">Reference proteome</keyword>
<dbReference type="GO" id="GO:0034612">
    <property type="term" value="P:response to tumor necrosis factor"/>
    <property type="evidence" value="ECO:0007669"/>
    <property type="project" value="InterPro"/>
</dbReference>
<evidence type="ECO:0000256" key="5">
    <source>
        <dbReference type="ARBA" id="ARBA00022514"/>
    </source>
</evidence>
<dbReference type="GeneID" id="103660450"/>
<dbReference type="GO" id="GO:0005044">
    <property type="term" value="F:scavenger receptor activity"/>
    <property type="evidence" value="ECO:0007669"/>
    <property type="project" value="InterPro"/>
</dbReference>
<dbReference type="GO" id="GO:0030307">
    <property type="term" value="P:positive regulation of cell growth"/>
    <property type="evidence" value="ECO:0007669"/>
    <property type="project" value="InterPro"/>
</dbReference>
<evidence type="ECO:0000256" key="10">
    <source>
        <dbReference type="ARBA" id="ARBA00023157"/>
    </source>
</evidence>
<comment type="similarity">
    <text evidence="2">Belongs to the intercrine alpha (chemokine CxC) family.</text>
</comment>
<proteinExistence type="inferred from homology"/>
<dbReference type="CTD" id="58191"/>
<evidence type="ECO:0000256" key="14">
    <source>
        <dbReference type="SAM" id="Phobius"/>
    </source>
</evidence>
<evidence type="ECO:0000256" key="7">
    <source>
        <dbReference type="ARBA" id="ARBA00022729"/>
    </source>
</evidence>
<name>A0A8M1FPH0_URSMA</name>
<dbReference type="OrthoDB" id="9836360at2759"/>
<feature type="region of interest" description="Disordered" evidence="13">
    <location>
        <begin position="292"/>
        <end position="344"/>
    </location>
</feature>
<accession>A0A8M1FPH0</accession>
<dbReference type="InterPro" id="IPR048585">
    <property type="entry name" value="CXCL16_dom"/>
</dbReference>
<evidence type="ECO:0000256" key="12">
    <source>
        <dbReference type="ARBA" id="ARBA00032815"/>
    </source>
</evidence>
<feature type="compositionally biased region" description="Basic and acidic residues" evidence="13">
    <location>
        <begin position="1"/>
        <end position="10"/>
    </location>
</feature>
<evidence type="ECO:0000256" key="3">
    <source>
        <dbReference type="ARBA" id="ARBA00017995"/>
    </source>
</evidence>
<evidence type="ECO:0000256" key="8">
    <source>
        <dbReference type="ARBA" id="ARBA00022989"/>
    </source>
</evidence>
<dbReference type="RefSeq" id="XP_040484255.1">
    <property type="nucleotide sequence ID" value="XM_040628321.1"/>
</dbReference>
<feature type="compositionally biased region" description="Low complexity" evidence="13">
    <location>
        <begin position="79"/>
        <end position="95"/>
    </location>
</feature>
<keyword evidence="9 14" id="KW-0472">Membrane</keyword>
<reference evidence="17" key="1">
    <citation type="submission" date="2025-08" db="UniProtKB">
        <authorList>
            <consortium name="RefSeq"/>
        </authorList>
    </citation>
    <scope>IDENTIFICATION</scope>
    <source>
        <tissue evidence="17">Whole blood</tissue>
    </source>
</reference>
<dbReference type="PANTHER" id="PTHR14385">
    <property type="entry name" value="CXC CHEMOKINE LIGAND"/>
    <property type="match status" value="1"/>
</dbReference>
<keyword evidence="5" id="KW-0202">Cytokine</keyword>
<dbReference type="GO" id="GO:0006898">
    <property type="term" value="P:receptor-mediated endocytosis"/>
    <property type="evidence" value="ECO:0007669"/>
    <property type="project" value="InterPro"/>
</dbReference>
<keyword evidence="11" id="KW-0325">Glycoprotein</keyword>
<sequence>MGVWKSDPEPSRSVPSAWICSAGSPRGPSPSRPLHYSGTCSRHHFSKGPDLGPPGWRPGAGLSQSVRRPHRAPRRAPRSRFALRAPSRPSPLGAVRGRRGARGRGGAEPRLPGFPRGGGRADGGRARARSTDRAVGSDGASAGGERRQLAPHPPHPGRDSAPTTAAARHSRGPGTKPLDAAPRSRLAPEMSQFRGAWFLTLFVLLVLLPPPGHGNEGSVIGSCYCHTAIRSGSPTTGEFLAHLRKHLRAYDRCNSYIRFQLHSRSVCGGSKDSWVQRLMSCFDRKECGYAKSGSATPQKHLRPPSTQVPEPTQRAPLDMGSPAQTYLPPASQSTVQPTLPAGAPSLDKKLTHANEIAASTEGHGLGAGPEAGERQKQLEEKVGPSAGTSAMVPVLSLLTIVFLLTIVLLYVLCKRRREQLLQHSPDLQLHYTPMASDSNA</sequence>
<dbReference type="GO" id="GO:0016020">
    <property type="term" value="C:membrane"/>
    <property type="evidence" value="ECO:0007669"/>
    <property type="project" value="UniProtKB-SubCell"/>
</dbReference>
<dbReference type="GO" id="GO:0005615">
    <property type="term" value="C:extracellular space"/>
    <property type="evidence" value="ECO:0007669"/>
    <property type="project" value="UniProtKB-KW"/>
</dbReference>
<feature type="transmembrane region" description="Helical" evidence="14">
    <location>
        <begin position="390"/>
        <end position="413"/>
    </location>
</feature>
<feature type="compositionally biased region" description="Basic residues" evidence="13">
    <location>
        <begin position="67"/>
        <end position="78"/>
    </location>
</feature>
<dbReference type="PANTHER" id="PTHR14385:SF0">
    <property type="entry name" value="C-X-C MOTIF CHEMOKINE 16"/>
    <property type="match status" value="1"/>
</dbReference>
<evidence type="ECO:0000256" key="1">
    <source>
        <dbReference type="ARBA" id="ARBA00004479"/>
    </source>
</evidence>
<keyword evidence="4" id="KW-0145">Chemotaxis</keyword>
<dbReference type="AlphaFoldDB" id="A0A8M1FPH0"/>
<evidence type="ECO:0000256" key="2">
    <source>
        <dbReference type="ARBA" id="ARBA00010665"/>
    </source>
</evidence>
<evidence type="ECO:0000256" key="9">
    <source>
        <dbReference type="ARBA" id="ARBA00023136"/>
    </source>
</evidence>
<dbReference type="GO" id="GO:0030335">
    <property type="term" value="P:positive regulation of cell migration"/>
    <property type="evidence" value="ECO:0007669"/>
    <property type="project" value="InterPro"/>
</dbReference>
<keyword evidence="10" id="KW-1015">Disulfide bond</keyword>
<keyword evidence="8 14" id="KW-1133">Transmembrane helix</keyword>
<evidence type="ECO:0000313" key="17">
    <source>
        <dbReference type="RefSeq" id="XP_040484255.1"/>
    </source>
</evidence>
<feature type="region of interest" description="Disordered" evidence="13">
    <location>
        <begin position="1"/>
        <end position="184"/>
    </location>
</feature>
<dbReference type="Proteomes" id="UP000261680">
    <property type="component" value="Unplaced"/>
</dbReference>
<feature type="domain" description="C-X-C motif chemokine 16" evidence="15">
    <location>
        <begin position="212"/>
        <end position="303"/>
    </location>
</feature>
<dbReference type="KEGG" id="umr:103660450"/>
<dbReference type="InterPro" id="IPR026296">
    <property type="entry name" value="CXCL16"/>
</dbReference>